<dbReference type="GO" id="GO:0045254">
    <property type="term" value="C:pyruvate dehydrogenase complex"/>
    <property type="evidence" value="ECO:0007669"/>
    <property type="project" value="InterPro"/>
</dbReference>
<dbReference type="SUPFAM" id="SSF47005">
    <property type="entry name" value="Peripheral subunit-binding domain of 2-oxo acid dehydrogenase complex"/>
    <property type="match status" value="1"/>
</dbReference>
<feature type="compositionally biased region" description="Basic and acidic residues" evidence="2">
    <location>
        <begin position="40"/>
        <end position="63"/>
    </location>
</feature>
<dbReference type="PROSITE" id="PS51826">
    <property type="entry name" value="PSBD"/>
    <property type="match status" value="1"/>
</dbReference>
<protein>
    <recommendedName>
        <fullName evidence="3">Peripheral subunit-binding (PSBD) domain-containing protein</fullName>
    </recommendedName>
</protein>
<organism evidence="4">
    <name type="scientific">Menopon gallinae</name>
    <name type="common">poultry shaft louse</name>
    <dbReference type="NCBI Taxonomy" id="328185"/>
    <lineage>
        <taxon>Eukaryota</taxon>
        <taxon>Metazoa</taxon>
        <taxon>Ecdysozoa</taxon>
        <taxon>Arthropoda</taxon>
        <taxon>Hexapoda</taxon>
        <taxon>Insecta</taxon>
        <taxon>Pterygota</taxon>
        <taxon>Neoptera</taxon>
        <taxon>Paraneoptera</taxon>
        <taxon>Psocodea</taxon>
        <taxon>Troctomorpha</taxon>
        <taxon>Phthiraptera</taxon>
        <taxon>Amblycera</taxon>
        <taxon>Menoponidae</taxon>
        <taxon>Menopon</taxon>
    </lineage>
</organism>
<dbReference type="Pfam" id="PF00198">
    <property type="entry name" value="2-oxoacid_dh"/>
    <property type="match status" value="1"/>
</dbReference>
<dbReference type="Pfam" id="PF02817">
    <property type="entry name" value="E3_binding"/>
    <property type="match status" value="1"/>
</dbReference>
<dbReference type="GO" id="GO:0006086">
    <property type="term" value="P:pyruvate decarboxylation to acetyl-CoA"/>
    <property type="evidence" value="ECO:0007669"/>
    <property type="project" value="InterPro"/>
</dbReference>
<dbReference type="InterPro" id="IPR011053">
    <property type="entry name" value="Single_hybrid_motif"/>
</dbReference>
<comment type="similarity">
    <text evidence="1">Belongs to the 2-oxoacid dehydrogenase family.</text>
</comment>
<dbReference type="InterPro" id="IPR045257">
    <property type="entry name" value="E2/Pdx1"/>
</dbReference>
<proteinExistence type="inferred from homology"/>
<evidence type="ECO:0000256" key="2">
    <source>
        <dbReference type="SAM" id="MobiDB-lite"/>
    </source>
</evidence>
<dbReference type="InterPro" id="IPR004167">
    <property type="entry name" value="PSBD"/>
</dbReference>
<dbReference type="FunFam" id="3.30.559.10:FF:000003">
    <property type="entry name" value="Acetyltransferase component of pyruvate dehydrogenase complex"/>
    <property type="match status" value="1"/>
</dbReference>
<dbReference type="Gene3D" id="4.10.320.10">
    <property type="entry name" value="E3-binding domain"/>
    <property type="match status" value="1"/>
</dbReference>
<dbReference type="GO" id="GO:0016746">
    <property type="term" value="F:acyltransferase activity"/>
    <property type="evidence" value="ECO:0007669"/>
    <property type="project" value="InterPro"/>
</dbReference>
<dbReference type="InterPro" id="IPR023213">
    <property type="entry name" value="CAT-like_dom_sf"/>
</dbReference>
<evidence type="ECO:0000259" key="3">
    <source>
        <dbReference type="PROSITE" id="PS51826"/>
    </source>
</evidence>
<evidence type="ECO:0000256" key="1">
    <source>
        <dbReference type="ARBA" id="ARBA00007317"/>
    </source>
</evidence>
<reference evidence="4" key="1">
    <citation type="journal article" date="2024" name="Gigascience">
        <title>Chromosome-level genome of the poultry shaft louse Menopon gallinae provides insight into the host-switching and adaptive evolution of parasitic lice.</title>
        <authorList>
            <person name="Xu Y."/>
            <person name="Ma L."/>
            <person name="Liu S."/>
            <person name="Liang Y."/>
            <person name="Liu Q."/>
            <person name="He Z."/>
            <person name="Tian L."/>
            <person name="Duan Y."/>
            <person name="Cai W."/>
            <person name="Li H."/>
            <person name="Song F."/>
        </authorList>
    </citation>
    <scope>NUCLEOTIDE SEQUENCE</scope>
    <source>
        <strain evidence="4">Cailab_2023a</strain>
    </source>
</reference>
<dbReference type="PANTHER" id="PTHR23151">
    <property type="entry name" value="DIHYDROLIPOAMIDE ACETYL/SUCCINYL-TRANSFERASE-RELATED"/>
    <property type="match status" value="1"/>
</dbReference>
<dbReference type="PANTHER" id="PTHR23151:SF90">
    <property type="entry name" value="DIHYDROLIPOYLLYSINE-RESIDUE ACETYLTRANSFERASE COMPONENT OF PYRUVATE DEHYDROGENASE COMPLEX, MITOCHONDRIAL-RELATED"/>
    <property type="match status" value="1"/>
</dbReference>
<accession>A0AAW2H5V2</accession>
<dbReference type="EMBL" id="JARGDH010000093">
    <property type="protein sequence ID" value="KAL0263788.1"/>
    <property type="molecule type" value="Genomic_DNA"/>
</dbReference>
<feature type="region of interest" description="Disordered" evidence="2">
    <location>
        <begin position="36"/>
        <end position="84"/>
    </location>
</feature>
<feature type="compositionally biased region" description="Polar residues" evidence="2">
    <location>
        <begin position="64"/>
        <end position="84"/>
    </location>
</feature>
<dbReference type="InterPro" id="IPR036625">
    <property type="entry name" value="E3-bd_dom_sf"/>
</dbReference>
<dbReference type="Gene3D" id="3.30.559.10">
    <property type="entry name" value="Chloramphenicol acetyltransferase-like domain"/>
    <property type="match status" value="1"/>
</dbReference>
<dbReference type="Gene3D" id="2.40.50.100">
    <property type="match status" value="1"/>
</dbReference>
<sequence>MEYESEEKGKLGKIIKGEGEEVEVGEVIGLLLEEGEGEEEVKGYKEGKKEEKAKEEPQEEIKEVNNNNKSSINTSYATTQPSNNSNSRIFISPLAKVIASQNNVNVSQVKGTGPNGRIVKKDIIDFIENNNSTNYSNELGSTNIAFNETNNSYTDLPNSSMRKTIAKRLLESKITIPHYYLNIDCIVDDLLKARASINSLARDKYKISINDFIIKAVALAMKDVPLANAYWQGETTRQFNQQDIAVAVAIPNGLITPIIRNAANKGLVSISNEMKELAQKAKDGKLKPEEYQGGGFSISNLGMYGIDSFAAIINPPQAGILAVGAVKQQAVVVNGNIQVGNVLSLVLSADHRIMDGAVGATFLSKVKNYLQNPTSMLL</sequence>
<name>A0AAW2H5V2_9NEOP</name>
<gene>
    <name evidence="4" type="ORF">PYX00_011086</name>
</gene>
<dbReference type="SUPFAM" id="SSF52777">
    <property type="entry name" value="CoA-dependent acyltransferases"/>
    <property type="match status" value="1"/>
</dbReference>
<dbReference type="AlphaFoldDB" id="A0AAW2H5V2"/>
<comment type="caution">
    <text evidence="4">The sequence shown here is derived from an EMBL/GenBank/DDBJ whole genome shotgun (WGS) entry which is preliminary data.</text>
</comment>
<dbReference type="InterPro" id="IPR001078">
    <property type="entry name" value="2-oxoacid_DH_actylTfrase"/>
</dbReference>
<evidence type="ECO:0000313" key="4">
    <source>
        <dbReference type="EMBL" id="KAL0263788.1"/>
    </source>
</evidence>
<feature type="domain" description="Peripheral subunit-binding (PSBD)" evidence="3">
    <location>
        <begin position="90"/>
        <end position="127"/>
    </location>
</feature>
<dbReference type="SUPFAM" id="SSF51230">
    <property type="entry name" value="Single hybrid motif"/>
    <property type="match status" value="1"/>
</dbReference>